<dbReference type="EMBL" id="UZAN01045851">
    <property type="protein sequence ID" value="VDP83308.1"/>
    <property type="molecule type" value="Genomic_DNA"/>
</dbReference>
<reference evidence="3" key="1">
    <citation type="submission" date="2016-06" db="UniProtKB">
        <authorList>
            <consortium name="WormBaseParasite"/>
        </authorList>
    </citation>
    <scope>IDENTIFICATION</scope>
</reference>
<keyword evidence="2" id="KW-1185">Reference proteome</keyword>
<name>A0A183AN09_9TREM</name>
<protein>
    <submittedName>
        <fullName evidence="3">EGF-like domain-containing protein</fullName>
    </submittedName>
</protein>
<evidence type="ECO:0000313" key="1">
    <source>
        <dbReference type="EMBL" id="VDP83308.1"/>
    </source>
</evidence>
<dbReference type="Proteomes" id="UP000272942">
    <property type="component" value="Unassembled WGS sequence"/>
</dbReference>
<sequence length="307" mass="34105">MFQLRFGYKYEMLRTTCQDRNPDDAMPWDLFRKLLLPSVYLMLFLVPTTHCSELTDRIPFTGPCKSRNPNYCPEHVANSVCNTQRDECFCRSGYVAIREADEIVCRTYLSCRIDADCTHVDGSICHPGAGKCVCPGGTVFVAHLHACRKRIFTGQSDICEMCIALGGVCFAFQETEIQNNTPSSGIGCECSSISTNEVRVHGLMNDAYQRVCPFNLVPIIRQPLSPIVSPYENAPKGRQQCSKCQVAGGQCYDQDLDDVADGCHCSTDRSKPNHGVLTICQKQPGQYLLRLSFGYAKGGKILFCMTG</sequence>
<accession>A0A183AN09</accession>
<proteinExistence type="predicted"/>
<reference evidence="1 2" key="2">
    <citation type="submission" date="2018-11" db="EMBL/GenBank/DDBJ databases">
        <authorList>
            <consortium name="Pathogen Informatics"/>
        </authorList>
    </citation>
    <scope>NUCLEOTIDE SEQUENCE [LARGE SCALE GENOMIC DNA]</scope>
    <source>
        <strain evidence="1 2">Egypt</strain>
    </source>
</reference>
<evidence type="ECO:0000313" key="3">
    <source>
        <dbReference type="WBParaSite" id="ECPE_0000837001-mRNA-1"/>
    </source>
</evidence>
<dbReference type="OrthoDB" id="6258424at2759"/>
<gene>
    <name evidence="1" type="ORF">ECPE_LOCUS8344</name>
</gene>
<dbReference type="AlphaFoldDB" id="A0A183AN09"/>
<evidence type="ECO:0000313" key="2">
    <source>
        <dbReference type="Proteomes" id="UP000272942"/>
    </source>
</evidence>
<organism evidence="3">
    <name type="scientific">Echinostoma caproni</name>
    <dbReference type="NCBI Taxonomy" id="27848"/>
    <lineage>
        <taxon>Eukaryota</taxon>
        <taxon>Metazoa</taxon>
        <taxon>Spiralia</taxon>
        <taxon>Lophotrochozoa</taxon>
        <taxon>Platyhelminthes</taxon>
        <taxon>Trematoda</taxon>
        <taxon>Digenea</taxon>
        <taxon>Plagiorchiida</taxon>
        <taxon>Echinostomata</taxon>
        <taxon>Echinostomatoidea</taxon>
        <taxon>Echinostomatidae</taxon>
        <taxon>Echinostoma</taxon>
    </lineage>
</organism>
<dbReference type="WBParaSite" id="ECPE_0000837001-mRNA-1">
    <property type="protein sequence ID" value="ECPE_0000837001-mRNA-1"/>
    <property type="gene ID" value="ECPE_0000837001"/>
</dbReference>